<proteinExistence type="predicted"/>
<gene>
    <name evidence="1" type="ORF">PCA20602_00038</name>
</gene>
<reference evidence="1 2" key="1">
    <citation type="submission" date="2019-08" db="EMBL/GenBank/DDBJ databases">
        <authorList>
            <person name="Peeters C."/>
        </authorList>
    </citation>
    <scope>NUCLEOTIDE SEQUENCE [LARGE SCALE GENOMIC DNA]</scope>
    <source>
        <strain evidence="1 2">LMG 20602</strain>
    </source>
</reference>
<name>A0ABY6VL71_9BURK</name>
<keyword evidence="2" id="KW-1185">Reference proteome</keyword>
<organism evidence="1 2">
    <name type="scientific">Pandoraea capi</name>
    <dbReference type="NCBI Taxonomy" id="2508286"/>
    <lineage>
        <taxon>Bacteria</taxon>
        <taxon>Pseudomonadati</taxon>
        <taxon>Pseudomonadota</taxon>
        <taxon>Betaproteobacteria</taxon>
        <taxon>Burkholderiales</taxon>
        <taxon>Burkholderiaceae</taxon>
        <taxon>Pandoraea</taxon>
    </lineage>
</organism>
<comment type="caution">
    <text evidence="1">The sequence shown here is derived from an EMBL/GenBank/DDBJ whole genome shotgun (WGS) entry which is preliminary data.</text>
</comment>
<accession>A0ABY6VL71</accession>
<evidence type="ECO:0000313" key="1">
    <source>
        <dbReference type="EMBL" id="VVD59701.1"/>
    </source>
</evidence>
<dbReference type="Proteomes" id="UP000366065">
    <property type="component" value="Unassembled WGS sequence"/>
</dbReference>
<sequence length="58" mass="6397">MIAPGDKDMLRYWLGSDDARGILATRSGSPGRNYRMTVGLTPTCRSTLSRIFADETFA</sequence>
<protein>
    <submittedName>
        <fullName evidence="1">Uncharacterized protein</fullName>
    </submittedName>
</protein>
<dbReference type="EMBL" id="CABPRV010000001">
    <property type="protein sequence ID" value="VVD59701.1"/>
    <property type="molecule type" value="Genomic_DNA"/>
</dbReference>
<evidence type="ECO:0000313" key="2">
    <source>
        <dbReference type="Proteomes" id="UP000366065"/>
    </source>
</evidence>